<reference evidence="2 3" key="1">
    <citation type="journal article" date="2011" name="ISME J.">
        <title>Community ecology of hot spring cyanobacterial mats: predominant populations and their functional potential.</title>
        <authorList>
            <person name="Klatt C.G."/>
            <person name="Wood J.M."/>
            <person name="Rusch D.B."/>
            <person name="Bateson M.M."/>
            <person name="Hamamura N."/>
            <person name="Heidelberg J.F."/>
            <person name="Grossman A.R."/>
            <person name="Bhaya D."/>
            <person name="Cohan F.M."/>
            <person name="Kuhl M."/>
            <person name="Bryant D.A."/>
            <person name="Ward D.M."/>
        </authorList>
    </citation>
    <scope>NUCLEOTIDE SEQUENCE [LARGE SCALE GENOMIC DNA]</scope>
    <source>
        <strain evidence="2">OS</strain>
    </source>
</reference>
<evidence type="ECO:0000313" key="3">
    <source>
        <dbReference type="Proteomes" id="UP000266389"/>
    </source>
</evidence>
<name>A0A395M2D0_9BACT</name>
<sequence>GINKSNFNVDVWVTCYGWGNKWLRDITGNAGNWNGANGDSTFVSPASGGAGPRVRLRVPANSYAVYVPTYFQSPYQIDFRVDSIFVADTLITTEWTPRVQFRNLSTLSQTGMQCRITIAPESNPQNVIYADTLTVGRIQAGEAFTRSFNPFQGSNDTRYIATAIITGAGDNNRTNDTLRRSFLMRIPPVVPQFTLDGNLNETGYILLATNPDSSLGFGPNIDIRRVWFGRDDSLLYIGIEGKLNVLSSDGFGLWLDFGNIDGRDENRDLGNVPNAAHFINTGDTTQGRYRSRFETDYAFSLSPVSNRGFMTLGRYEENLLSRGSIVAVAPNLAQLNGSNVIVGPPTNGAVPANTIAYSVNNSGQARHGWEFSIPLSLVGGRTGNTIRGFAFVVSTSAYFSNVLVPGTRTGQADPFGNLGFNPNFAADSMATGGPYMSPTFSLETGQMISVRESNRAEKPTSYQLFQNYPNPFNPTTIITYQVPRSSEVKLEVFDVLGRKVATLVDKKQEAGVYSVSFGATSLASGVYFYRLQAGEFTQTKKMLLVK</sequence>
<gene>
    <name evidence="2" type="ORF">D0433_03740</name>
</gene>
<accession>A0A395M2D0</accession>
<dbReference type="Pfam" id="PF18962">
    <property type="entry name" value="Por_Secre_tail"/>
    <property type="match status" value="1"/>
</dbReference>
<dbReference type="Gene3D" id="2.60.40.4070">
    <property type="match status" value="1"/>
</dbReference>
<dbReference type="NCBIfam" id="TIGR04183">
    <property type="entry name" value="Por_Secre_tail"/>
    <property type="match status" value="1"/>
</dbReference>
<dbReference type="AlphaFoldDB" id="A0A395M2D0"/>
<protein>
    <submittedName>
        <fullName evidence="2">T9SS C-terminal target domain-containing protein</fullName>
    </submittedName>
</protein>
<organism evidence="2 3">
    <name type="scientific">Candidatus Thermochlorobacter aerophilus</name>
    <dbReference type="NCBI Taxonomy" id="1868324"/>
    <lineage>
        <taxon>Bacteria</taxon>
        <taxon>Pseudomonadati</taxon>
        <taxon>Chlorobiota</taxon>
        <taxon>Chlorobiia</taxon>
        <taxon>Chlorobiales</taxon>
        <taxon>Candidatus Thermochlorobacteriaceae</taxon>
        <taxon>Candidatus Thermochlorobacter</taxon>
    </lineage>
</organism>
<proteinExistence type="predicted"/>
<feature type="domain" description="Secretion system C-terminal sorting" evidence="1">
    <location>
        <begin position="468"/>
        <end position="542"/>
    </location>
</feature>
<dbReference type="Proteomes" id="UP000266389">
    <property type="component" value="Unassembled WGS sequence"/>
</dbReference>
<evidence type="ECO:0000259" key="1">
    <source>
        <dbReference type="Pfam" id="PF18962"/>
    </source>
</evidence>
<feature type="non-terminal residue" evidence="2">
    <location>
        <position position="1"/>
    </location>
</feature>
<comment type="caution">
    <text evidence="2">The sequence shown here is derived from an EMBL/GenBank/DDBJ whole genome shotgun (WGS) entry which is preliminary data.</text>
</comment>
<dbReference type="InterPro" id="IPR026444">
    <property type="entry name" value="Secre_tail"/>
</dbReference>
<evidence type="ECO:0000313" key="2">
    <source>
        <dbReference type="EMBL" id="RFM24831.1"/>
    </source>
</evidence>
<dbReference type="EMBL" id="PHFL01000023">
    <property type="protein sequence ID" value="RFM24831.1"/>
    <property type="molecule type" value="Genomic_DNA"/>
</dbReference>